<evidence type="ECO:0000313" key="1">
    <source>
        <dbReference type="EMBL" id="GAH97191.1"/>
    </source>
</evidence>
<dbReference type="AlphaFoldDB" id="X1JR28"/>
<feature type="non-terminal residue" evidence="1">
    <location>
        <position position="72"/>
    </location>
</feature>
<comment type="caution">
    <text evidence="1">The sequence shown here is derived from an EMBL/GenBank/DDBJ whole genome shotgun (WGS) entry which is preliminary data.</text>
</comment>
<reference evidence="1" key="1">
    <citation type="journal article" date="2014" name="Front. Microbiol.">
        <title>High frequency of phylogenetically diverse reductive dehalogenase-homologous genes in deep subseafloor sedimentary metagenomes.</title>
        <authorList>
            <person name="Kawai M."/>
            <person name="Futagami T."/>
            <person name="Toyoda A."/>
            <person name="Takaki Y."/>
            <person name="Nishi S."/>
            <person name="Hori S."/>
            <person name="Arai W."/>
            <person name="Tsubouchi T."/>
            <person name="Morono Y."/>
            <person name="Uchiyama I."/>
            <person name="Ito T."/>
            <person name="Fujiyama A."/>
            <person name="Inagaki F."/>
            <person name="Takami H."/>
        </authorList>
    </citation>
    <scope>NUCLEOTIDE SEQUENCE</scope>
    <source>
        <strain evidence="1">Expedition CK06-06</strain>
    </source>
</reference>
<organism evidence="1">
    <name type="scientific">marine sediment metagenome</name>
    <dbReference type="NCBI Taxonomy" id="412755"/>
    <lineage>
        <taxon>unclassified sequences</taxon>
        <taxon>metagenomes</taxon>
        <taxon>ecological metagenomes</taxon>
    </lineage>
</organism>
<dbReference type="EMBL" id="BARU01048540">
    <property type="protein sequence ID" value="GAH97191.1"/>
    <property type="molecule type" value="Genomic_DNA"/>
</dbReference>
<gene>
    <name evidence="1" type="ORF">S03H2_72079</name>
</gene>
<accession>X1JR28</accession>
<protein>
    <submittedName>
        <fullName evidence="1">Uncharacterized protein</fullName>
    </submittedName>
</protein>
<feature type="non-terminal residue" evidence="1">
    <location>
        <position position="1"/>
    </location>
</feature>
<proteinExistence type="predicted"/>
<sequence>NTSRKENMISFYLITETTENIFRVYNDITEADDELQDIFVLGEDLNGDSIDEIVLYERFEPWYSSNEVRRFS</sequence>
<name>X1JR28_9ZZZZ</name>